<evidence type="ECO:0000313" key="1">
    <source>
        <dbReference type="EMBL" id="ETO76993.1"/>
    </source>
</evidence>
<gene>
    <name evidence="1" type="ORF">F444_07851</name>
</gene>
<proteinExistence type="predicted"/>
<accession>A0A081ADN2</accession>
<evidence type="ECO:0000313" key="2">
    <source>
        <dbReference type="Proteomes" id="UP000028582"/>
    </source>
</evidence>
<protein>
    <submittedName>
        <fullName evidence="1">Uncharacterized protein</fullName>
    </submittedName>
</protein>
<sequence length="101" mass="10688">MESEAKGKAGSTAVSVFVPLVAPMIESTSHAASVNGSEEKSKEHLQLVLTELAGGSVRPGVEIDKKDLTNELLLGKIDDILATVKNNTVPTLRLSSRLQYG</sequence>
<dbReference type="EMBL" id="ANJA01001494">
    <property type="protein sequence ID" value="ETO76993.1"/>
    <property type="molecule type" value="Genomic_DNA"/>
</dbReference>
<reference evidence="1 2" key="1">
    <citation type="submission" date="2013-11" db="EMBL/GenBank/DDBJ databases">
        <title>The Genome Sequence of Phytophthora parasitica P1976.</title>
        <authorList>
            <consortium name="The Broad Institute Genomics Platform"/>
            <person name="Russ C."/>
            <person name="Tyler B."/>
            <person name="Panabieres F."/>
            <person name="Shan W."/>
            <person name="Tripathy S."/>
            <person name="Grunwald N."/>
            <person name="Machado M."/>
            <person name="Johnson C.S."/>
            <person name="Walker B."/>
            <person name="Young S."/>
            <person name="Zeng Q."/>
            <person name="Gargeya S."/>
            <person name="Fitzgerald M."/>
            <person name="Haas B."/>
            <person name="Abouelleil A."/>
            <person name="Allen A.W."/>
            <person name="Alvarado L."/>
            <person name="Arachchi H.M."/>
            <person name="Berlin A.M."/>
            <person name="Chapman S.B."/>
            <person name="Gainer-Dewar J."/>
            <person name="Goldberg J."/>
            <person name="Griggs A."/>
            <person name="Gujja S."/>
            <person name="Hansen M."/>
            <person name="Howarth C."/>
            <person name="Imamovic A."/>
            <person name="Ireland A."/>
            <person name="Larimer J."/>
            <person name="McCowan C."/>
            <person name="Murphy C."/>
            <person name="Pearson M."/>
            <person name="Poon T.W."/>
            <person name="Priest M."/>
            <person name="Roberts A."/>
            <person name="Saif S."/>
            <person name="Shea T."/>
            <person name="Sisk P."/>
            <person name="Sykes S."/>
            <person name="Wortman J."/>
            <person name="Nusbaum C."/>
            <person name="Birren B."/>
        </authorList>
    </citation>
    <scope>NUCLEOTIDE SEQUENCE [LARGE SCALE GENOMIC DNA]</scope>
    <source>
        <strain evidence="1 2">P1976</strain>
    </source>
</reference>
<dbReference type="AlphaFoldDB" id="A0A081ADN2"/>
<organism evidence="1 2">
    <name type="scientific">Phytophthora nicotianae P1976</name>
    <dbReference type="NCBI Taxonomy" id="1317066"/>
    <lineage>
        <taxon>Eukaryota</taxon>
        <taxon>Sar</taxon>
        <taxon>Stramenopiles</taxon>
        <taxon>Oomycota</taxon>
        <taxon>Peronosporomycetes</taxon>
        <taxon>Peronosporales</taxon>
        <taxon>Peronosporaceae</taxon>
        <taxon>Phytophthora</taxon>
    </lineage>
</organism>
<dbReference type="Proteomes" id="UP000028582">
    <property type="component" value="Unassembled WGS sequence"/>
</dbReference>
<comment type="caution">
    <text evidence="1">The sequence shown here is derived from an EMBL/GenBank/DDBJ whole genome shotgun (WGS) entry which is preliminary data.</text>
</comment>
<name>A0A081ADN2_PHYNI</name>